<comment type="caution">
    <text evidence="1">The sequence shown here is derived from an EMBL/GenBank/DDBJ whole genome shotgun (WGS) entry which is preliminary data.</text>
</comment>
<dbReference type="EMBL" id="AWUE01020254">
    <property type="protein sequence ID" value="OMO69259.1"/>
    <property type="molecule type" value="Genomic_DNA"/>
</dbReference>
<name>A0A1R3HFX0_9ROSI</name>
<evidence type="ECO:0000313" key="1">
    <source>
        <dbReference type="EMBL" id="OMO69259.1"/>
    </source>
</evidence>
<accession>A0A1R3HFX0</accession>
<keyword evidence="2" id="KW-1185">Reference proteome</keyword>
<gene>
    <name evidence="1" type="ORF">COLO4_29182</name>
</gene>
<dbReference type="Proteomes" id="UP000187203">
    <property type="component" value="Unassembled WGS sequence"/>
</dbReference>
<evidence type="ECO:0000313" key="2">
    <source>
        <dbReference type="Proteomes" id="UP000187203"/>
    </source>
</evidence>
<proteinExistence type="predicted"/>
<dbReference type="AlphaFoldDB" id="A0A1R3HFX0"/>
<sequence>MGGVGKKITIYRSDPTAHTGPQAYLTQGDQQFTLLPRIGGKFFYESAVYGEHLVL</sequence>
<organism evidence="1 2">
    <name type="scientific">Corchorus olitorius</name>
    <dbReference type="NCBI Taxonomy" id="93759"/>
    <lineage>
        <taxon>Eukaryota</taxon>
        <taxon>Viridiplantae</taxon>
        <taxon>Streptophyta</taxon>
        <taxon>Embryophyta</taxon>
        <taxon>Tracheophyta</taxon>
        <taxon>Spermatophyta</taxon>
        <taxon>Magnoliopsida</taxon>
        <taxon>eudicotyledons</taxon>
        <taxon>Gunneridae</taxon>
        <taxon>Pentapetalae</taxon>
        <taxon>rosids</taxon>
        <taxon>malvids</taxon>
        <taxon>Malvales</taxon>
        <taxon>Malvaceae</taxon>
        <taxon>Grewioideae</taxon>
        <taxon>Apeibeae</taxon>
        <taxon>Corchorus</taxon>
    </lineage>
</organism>
<reference evidence="2" key="1">
    <citation type="submission" date="2013-09" db="EMBL/GenBank/DDBJ databases">
        <title>Corchorus olitorius genome sequencing.</title>
        <authorList>
            <person name="Alam M."/>
            <person name="Haque M.S."/>
            <person name="Islam M.S."/>
            <person name="Emdad E.M."/>
            <person name="Islam M.M."/>
            <person name="Ahmed B."/>
            <person name="Halim A."/>
            <person name="Hossen Q.M.M."/>
            <person name="Hossain M.Z."/>
            <person name="Ahmed R."/>
            <person name="Khan M.M."/>
            <person name="Islam R."/>
            <person name="Rashid M.M."/>
            <person name="Khan S.A."/>
            <person name="Rahman M.S."/>
            <person name="Alam M."/>
            <person name="Yahiya A.S."/>
            <person name="Khan M.S."/>
            <person name="Azam M.S."/>
            <person name="Haque T."/>
            <person name="Lashkar M.Z.H."/>
            <person name="Akhand A.I."/>
            <person name="Morshed G."/>
            <person name="Roy S."/>
            <person name="Uddin K.S."/>
            <person name="Rabeya T."/>
            <person name="Hossain A.S."/>
            <person name="Chowdhury A."/>
            <person name="Snigdha A.R."/>
            <person name="Mortoza M.S."/>
            <person name="Matin S.A."/>
            <person name="Hoque S.M.E."/>
            <person name="Islam M.K."/>
            <person name="Roy D.K."/>
            <person name="Haider R."/>
            <person name="Moosa M.M."/>
            <person name="Elias S.M."/>
            <person name="Hasan A.M."/>
            <person name="Jahan S."/>
            <person name="Shafiuddin M."/>
            <person name="Mahmood N."/>
            <person name="Shommy N.S."/>
        </authorList>
    </citation>
    <scope>NUCLEOTIDE SEQUENCE [LARGE SCALE GENOMIC DNA]</scope>
    <source>
        <strain evidence="2">cv. O-4</strain>
    </source>
</reference>
<protein>
    <submittedName>
        <fullName evidence="1">Uncharacterized protein</fullName>
    </submittedName>
</protein>